<dbReference type="AlphaFoldDB" id="A0A1Z5IZW2"/>
<comment type="caution">
    <text evidence="1">The sequence shown here is derived from an EMBL/GenBank/DDBJ whole genome shotgun (WGS) entry which is preliminary data.</text>
</comment>
<name>A0A1Z5IZW2_9LACO</name>
<dbReference type="OrthoDB" id="2293831at2"/>
<organism evidence="1 2">
    <name type="scientific">Secundilactobacillus silagincola</name>
    <dbReference type="NCBI Taxonomy" id="1714681"/>
    <lineage>
        <taxon>Bacteria</taxon>
        <taxon>Bacillati</taxon>
        <taxon>Bacillota</taxon>
        <taxon>Bacilli</taxon>
        <taxon>Lactobacillales</taxon>
        <taxon>Lactobacillaceae</taxon>
        <taxon>Secundilactobacillus</taxon>
    </lineage>
</organism>
<dbReference type="EMBL" id="BCMJ01000001">
    <property type="protein sequence ID" value="GAX07303.1"/>
    <property type="molecule type" value="Genomic_DNA"/>
</dbReference>
<keyword evidence="2" id="KW-1185">Reference proteome</keyword>
<accession>A0A1Z5IZW2</accession>
<gene>
    <name evidence="1" type="ORF">IWT5_00036</name>
</gene>
<proteinExistence type="predicted"/>
<reference evidence="1 2" key="1">
    <citation type="submission" date="2015-11" db="EMBL/GenBank/DDBJ databases">
        <title>Draft genome sequences of new species of the genus Lactobacillus isolated from orchardgrass silage.</title>
        <authorList>
            <person name="Tohno M."/>
            <person name="Tanizawa Y."/>
            <person name="Arita M."/>
        </authorList>
    </citation>
    <scope>NUCLEOTIDE SEQUENCE [LARGE SCALE GENOMIC DNA]</scope>
    <source>
        <strain evidence="1 2">IWT5</strain>
    </source>
</reference>
<dbReference type="Proteomes" id="UP000223370">
    <property type="component" value="Unassembled WGS sequence"/>
</dbReference>
<dbReference type="RefSeq" id="WP_098823304.1">
    <property type="nucleotide sequence ID" value="NZ_BCMJ01000001.1"/>
</dbReference>
<evidence type="ECO:0000313" key="1">
    <source>
        <dbReference type="EMBL" id="GAX07303.1"/>
    </source>
</evidence>
<evidence type="ECO:0000313" key="2">
    <source>
        <dbReference type="Proteomes" id="UP000223370"/>
    </source>
</evidence>
<protein>
    <submittedName>
        <fullName evidence="1">Uncharacterized protein</fullName>
    </submittedName>
</protein>
<sequence>MNEQVAKYRQLYDATRDAILTDPLSKSQISAFQTQLNELKPVALSGLNQKLAQAYLDLIGENLTYASHQLLFVLNLNHDHSTIPLPISVDQLRSWQKTHAAEYSLFTRNPFLYNGLSVDETAASALL</sequence>